<reference evidence="7" key="1">
    <citation type="submission" date="2024-03" db="EMBL/GenBank/DDBJ databases">
        <title>Complete genome sequence of Sulfurisphaera javensis strain KD-1.</title>
        <authorList>
            <person name="Sakai H."/>
            <person name="Nur N."/>
            <person name="Suwanto A."/>
            <person name="Kurosawa N."/>
        </authorList>
    </citation>
    <scope>NUCLEOTIDE SEQUENCE</scope>
    <source>
        <strain evidence="7">KD-1</strain>
    </source>
</reference>
<comment type="pathway">
    <text evidence="1">Cofactor biosynthesis; adenosylcobalamin biosynthesis.</text>
</comment>
<evidence type="ECO:0000256" key="3">
    <source>
        <dbReference type="ARBA" id="ARBA00022603"/>
    </source>
</evidence>
<keyword evidence="4" id="KW-0808">Transferase</keyword>
<dbReference type="GeneID" id="92355519"/>
<dbReference type="PANTHER" id="PTHR43467:SF2">
    <property type="entry name" value="COBALT-PRECORRIN-2 C(20)-METHYLTRANSFERASE"/>
    <property type="match status" value="1"/>
</dbReference>
<dbReference type="Pfam" id="PF00590">
    <property type="entry name" value="TP_methylase"/>
    <property type="match status" value="1"/>
</dbReference>
<accession>A0AAT9GUI0</accession>
<dbReference type="InterPro" id="IPR014776">
    <property type="entry name" value="4pyrrole_Mease_sub2"/>
</dbReference>
<dbReference type="InterPro" id="IPR014777">
    <property type="entry name" value="4pyrrole_Mease_sub1"/>
</dbReference>
<dbReference type="Gene3D" id="3.30.950.10">
    <property type="entry name" value="Methyltransferase, Cobalt-precorrin-4 Transmethylase, Domain 2"/>
    <property type="match status" value="1"/>
</dbReference>
<feature type="domain" description="Tetrapyrrole methylase" evidence="6">
    <location>
        <begin position="3"/>
        <end position="189"/>
    </location>
</feature>
<dbReference type="PANTHER" id="PTHR43467">
    <property type="entry name" value="COBALT-PRECORRIN-2 C(20)-METHYLTRANSFERASE"/>
    <property type="match status" value="1"/>
</dbReference>
<keyword evidence="2" id="KW-0169">Cobalamin biosynthesis</keyword>
<dbReference type="GO" id="GO:0009236">
    <property type="term" value="P:cobalamin biosynthetic process"/>
    <property type="evidence" value="ECO:0007669"/>
    <property type="project" value="UniProtKB-KW"/>
</dbReference>
<name>A0AAT9GUI0_9CREN</name>
<keyword evidence="3" id="KW-0489">Methyltransferase</keyword>
<gene>
    <name evidence="7" type="ORF">SJAV_25610</name>
</gene>
<dbReference type="InterPro" id="IPR000878">
    <property type="entry name" value="4pyrrol_Mease"/>
</dbReference>
<evidence type="ECO:0000259" key="6">
    <source>
        <dbReference type="Pfam" id="PF00590"/>
    </source>
</evidence>
<dbReference type="Gene3D" id="3.40.1010.10">
    <property type="entry name" value="Cobalt-precorrin-4 Transmethylase, Domain 1"/>
    <property type="match status" value="1"/>
</dbReference>
<sequence>MRKIYVLGLSPSPNLLTKEALEVLQKAPVVFTYANDFPFNLDELLKGKKVVKLTPAFTDSSNRDEIIQRNIDLINSCKEEWGVFLEIGDSAVRNPLFYHILGNKKIVEIELIPGVSSVTAVLARLGLNVRHFCVVGSEEFDLIQKLVNICDTFVILNIQPKNTKVFEFLKSNGYDITFVKNCCNPDEEISKEYKGDTYWIIAVAILRKEKL</sequence>
<dbReference type="GO" id="GO:0008168">
    <property type="term" value="F:methyltransferase activity"/>
    <property type="evidence" value="ECO:0007669"/>
    <property type="project" value="UniProtKB-KW"/>
</dbReference>
<evidence type="ECO:0000256" key="1">
    <source>
        <dbReference type="ARBA" id="ARBA00004953"/>
    </source>
</evidence>
<dbReference type="InterPro" id="IPR035996">
    <property type="entry name" value="4pyrrol_Methylase_sf"/>
</dbReference>
<protein>
    <submittedName>
        <fullName evidence="7">Cobalt-factor II C(20)-methyltransferase</fullName>
    </submittedName>
</protein>
<proteinExistence type="predicted"/>
<dbReference type="AlphaFoldDB" id="A0AAT9GUI0"/>
<keyword evidence="5" id="KW-0949">S-adenosyl-L-methionine</keyword>
<dbReference type="EMBL" id="AP031322">
    <property type="protein sequence ID" value="BFH74617.1"/>
    <property type="molecule type" value="Genomic_DNA"/>
</dbReference>
<evidence type="ECO:0000256" key="2">
    <source>
        <dbReference type="ARBA" id="ARBA00022573"/>
    </source>
</evidence>
<dbReference type="KEGG" id="sjv:SJAV_25610"/>
<evidence type="ECO:0000256" key="4">
    <source>
        <dbReference type="ARBA" id="ARBA00022679"/>
    </source>
</evidence>
<evidence type="ECO:0000313" key="7">
    <source>
        <dbReference type="EMBL" id="BFH74617.1"/>
    </source>
</evidence>
<evidence type="ECO:0000256" key="5">
    <source>
        <dbReference type="ARBA" id="ARBA00022691"/>
    </source>
</evidence>
<dbReference type="RefSeq" id="WP_369610116.1">
    <property type="nucleotide sequence ID" value="NZ_AP031322.1"/>
</dbReference>
<organism evidence="7">
    <name type="scientific">Sulfurisphaera javensis</name>
    <dbReference type="NCBI Taxonomy" id="2049879"/>
    <lineage>
        <taxon>Archaea</taxon>
        <taxon>Thermoproteota</taxon>
        <taxon>Thermoprotei</taxon>
        <taxon>Sulfolobales</taxon>
        <taxon>Sulfolobaceae</taxon>
        <taxon>Sulfurisphaera</taxon>
    </lineage>
</organism>
<dbReference type="GO" id="GO:0032259">
    <property type="term" value="P:methylation"/>
    <property type="evidence" value="ECO:0007669"/>
    <property type="project" value="UniProtKB-KW"/>
</dbReference>
<dbReference type="SUPFAM" id="SSF53790">
    <property type="entry name" value="Tetrapyrrole methylase"/>
    <property type="match status" value="1"/>
</dbReference>